<comment type="caution">
    <text evidence="5">The sequence shown here is derived from an EMBL/GenBank/DDBJ whole genome shotgun (WGS) entry which is preliminary data.</text>
</comment>
<dbReference type="CDD" id="cd00340">
    <property type="entry name" value="GSH_Peroxidase"/>
    <property type="match status" value="1"/>
</dbReference>
<dbReference type="PRINTS" id="PR01011">
    <property type="entry name" value="GLUTPROXDASE"/>
</dbReference>
<dbReference type="PROSITE" id="PS51355">
    <property type="entry name" value="GLUTATHIONE_PEROXID_3"/>
    <property type="match status" value="1"/>
</dbReference>
<evidence type="ECO:0000313" key="5">
    <source>
        <dbReference type="EMBL" id="KYC28843.1"/>
    </source>
</evidence>
<dbReference type="OrthoDB" id="9785502at2"/>
<dbReference type="SUPFAM" id="SSF52833">
    <property type="entry name" value="Thioredoxin-like"/>
    <property type="match status" value="1"/>
</dbReference>
<dbReference type="Proteomes" id="UP000243416">
    <property type="component" value="Unassembled WGS sequence"/>
</dbReference>
<gene>
    <name evidence="5" type="ORF">ACY05_03960</name>
</gene>
<evidence type="ECO:0000256" key="1">
    <source>
        <dbReference type="ARBA" id="ARBA00006926"/>
    </source>
</evidence>
<comment type="similarity">
    <text evidence="1 4">Belongs to the glutathione peroxidase family.</text>
</comment>
<keyword evidence="3 4" id="KW-0560">Oxidoreductase</keyword>
<dbReference type="InterPro" id="IPR029759">
    <property type="entry name" value="GPX_AS"/>
</dbReference>
<accession>A0A656Z6M5</accession>
<dbReference type="PANTHER" id="PTHR11592:SF40">
    <property type="entry name" value="THIOREDOXIN_GLUTATHIONE PEROXIDASE BTUE"/>
    <property type="match status" value="1"/>
</dbReference>
<dbReference type="GO" id="GO:0004601">
    <property type="term" value="F:peroxidase activity"/>
    <property type="evidence" value="ECO:0007669"/>
    <property type="project" value="UniProtKB-KW"/>
</dbReference>
<organism evidence="5 6">
    <name type="scientific">Sterolibacterium denitrificans</name>
    <dbReference type="NCBI Taxonomy" id="157592"/>
    <lineage>
        <taxon>Bacteria</taxon>
        <taxon>Pseudomonadati</taxon>
        <taxon>Pseudomonadota</taxon>
        <taxon>Betaproteobacteria</taxon>
        <taxon>Nitrosomonadales</taxon>
        <taxon>Sterolibacteriaceae</taxon>
        <taxon>Sterolibacterium</taxon>
    </lineage>
</organism>
<dbReference type="RefSeq" id="WP_067171214.1">
    <property type="nucleotide sequence ID" value="NZ_LFZK01000003.1"/>
</dbReference>
<dbReference type="AlphaFoldDB" id="A0A656Z6M5"/>
<keyword evidence="2 4" id="KW-0575">Peroxidase</keyword>
<dbReference type="EMBL" id="LFZK01000003">
    <property type="protein sequence ID" value="KYC28843.1"/>
    <property type="molecule type" value="Genomic_DNA"/>
</dbReference>
<dbReference type="PANTHER" id="PTHR11592">
    <property type="entry name" value="GLUTATHIONE PEROXIDASE"/>
    <property type="match status" value="1"/>
</dbReference>
<dbReference type="Pfam" id="PF00255">
    <property type="entry name" value="GSHPx"/>
    <property type="match status" value="1"/>
</dbReference>
<dbReference type="PIRSF" id="PIRSF000303">
    <property type="entry name" value="Glutathion_perox"/>
    <property type="match status" value="1"/>
</dbReference>
<reference evidence="5 6" key="1">
    <citation type="journal article" date="2016" name="ISME J.">
        <title>Integrated multi-omics analyses reveal the biochemical mechanisms and phylogenetic relevance of anaerobic androgen biodegradation in the environment.</title>
        <authorList>
            <person name="Yang F.C."/>
            <person name="Chen Y.L."/>
            <person name="Tang S.L."/>
            <person name="Yu C.P."/>
            <person name="Wang P.H."/>
            <person name="Ismail W."/>
            <person name="Wang C.H."/>
            <person name="Ding J.Y."/>
            <person name="Yang C.Y."/>
            <person name="Yang C.Y."/>
            <person name="Chiang Y.R."/>
        </authorList>
    </citation>
    <scope>NUCLEOTIDE SEQUENCE [LARGE SCALE GENOMIC DNA]</scope>
    <source>
        <strain evidence="5 6">DSM 13999</strain>
    </source>
</reference>
<keyword evidence="6" id="KW-1185">Reference proteome</keyword>
<evidence type="ECO:0000256" key="4">
    <source>
        <dbReference type="RuleBase" id="RU000499"/>
    </source>
</evidence>
<dbReference type="InterPro" id="IPR000889">
    <property type="entry name" value="Glutathione_peroxidase"/>
</dbReference>
<name>A0A656Z6M5_9PROT</name>
<evidence type="ECO:0000313" key="6">
    <source>
        <dbReference type="Proteomes" id="UP000243416"/>
    </source>
</evidence>
<protein>
    <recommendedName>
        <fullName evidence="4">Glutathione peroxidase</fullName>
    </recommendedName>
</protein>
<dbReference type="FunFam" id="3.40.30.10:FF:000010">
    <property type="entry name" value="Glutathione peroxidase"/>
    <property type="match status" value="1"/>
</dbReference>
<evidence type="ECO:0000256" key="3">
    <source>
        <dbReference type="ARBA" id="ARBA00023002"/>
    </source>
</evidence>
<evidence type="ECO:0000256" key="2">
    <source>
        <dbReference type="ARBA" id="ARBA00022559"/>
    </source>
</evidence>
<dbReference type="InterPro" id="IPR036249">
    <property type="entry name" value="Thioredoxin-like_sf"/>
</dbReference>
<dbReference type="GO" id="GO:0034599">
    <property type="term" value="P:cellular response to oxidative stress"/>
    <property type="evidence" value="ECO:0007669"/>
    <property type="project" value="TreeGrafter"/>
</dbReference>
<dbReference type="PROSITE" id="PS00460">
    <property type="entry name" value="GLUTATHIONE_PEROXID_1"/>
    <property type="match status" value="1"/>
</dbReference>
<dbReference type="Gene3D" id="3.40.30.10">
    <property type="entry name" value="Glutaredoxin"/>
    <property type="match status" value="1"/>
</dbReference>
<proteinExistence type="inferred from homology"/>
<sequence>MTDSAAPAAPAGNTQAALYDIPLQLLDGSPLTLASFKGQVLLIVNVASRCGLTPQYEGLEALYRQYHGRGLQVLGFPCNDFLGQEPGSAEEIQSFCSTNYGVSFPLFAKLNANSAPRHPLYAALIAAQPQATGGGDLRERLAQKNLLPPHESDITWNFEKFLVGRDGRVLARFAPDVAPGDAQLIAAIEAAL</sequence>